<feature type="transmembrane region" description="Helical" evidence="1">
    <location>
        <begin position="229"/>
        <end position="248"/>
    </location>
</feature>
<proteinExistence type="predicted"/>
<evidence type="ECO:0000313" key="3">
    <source>
        <dbReference type="Proteomes" id="UP000440004"/>
    </source>
</evidence>
<dbReference type="RefSeq" id="WP_152806701.1">
    <property type="nucleotide sequence ID" value="NZ_WHNX01000048.1"/>
</dbReference>
<dbReference type="Proteomes" id="UP000440004">
    <property type="component" value="Unassembled WGS sequence"/>
</dbReference>
<reference evidence="2 3" key="1">
    <citation type="submission" date="2019-10" db="EMBL/GenBank/DDBJ databases">
        <title>Alkalibaculum tamaniensis sp.nov., a new alkaliphilic acetogen, isolated on methoxylated aromatics from a mud volcano.</title>
        <authorList>
            <person name="Khomyakova M.A."/>
            <person name="Merkel A.Y."/>
            <person name="Bonch-Osmolovskaya E.A."/>
            <person name="Slobodkin A.I."/>
        </authorList>
    </citation>
    <scope>NUCLEOTIDE SEQUENCE [LARGE SCALE GENOMIC DNA]</scope>
    <source>
        <strain evidence="2 3">M08DMB</strain>
    </source>
</reference>
<name>A0A6A7KCE5_9FIRM</name>
<feature type="transmembrane region" description="Helical" evidence="1">
    <location>
        <begin position="131"/>
        <end position="149"/>
    </location>
</feature>
<sequence length="283" mass="32956">MKIIESQKRIEELNEIGKHLEVEGEIPIIYERIKLMKKIWNNNMNKKSRIIFVVIGLILIIISSISFFIKYNHDPDFVTYAILAACSVFIALGLELIILIFNFKNTCVKSILLILLGGFIVANFYNEHIRTGSILLIISILIFIIIAFTKNIFSTFITFALLSFPFFISSLVLLGLFSSHENAIIYLMLVIFFLFYRLVGVNVNKFFIGRCMGFKQEARMYDLVQLKEQINFIYIIVFILMNISNWFFNNNEMVATVLNNVFITGIAITNIKWRCIFWFTKDK</sequence>
<keyword evidence="1" id="KW-0812">Transmembrane</keyword>
<evidence type="ECO:0000256" key="1">
    <source>
        <dbReference type="SAM" id="Phobius"/>
    </source>
</evidence>
<comment type="caution">
    <text evidence="2">The sequence shown here is derived from an EMBL/GenBank/DDBJ whole genome shotgun (WGS) entry which is preliminary data.</text>
</comment>
<dbReference type="AlphaFoldDB" id="A0A6A7KCE5"/>
<accession>A0A6A7KCE5</accession>
<keyword evidence="1" id="KW-0472">Membrane</keyword>
<keyword evidence="3" id="KW-1185">Reference proteome</keyword>
<evidence type="ECO:0008006" key="4">
    <source>
        <dbReference type="Google" id="ProtNLM"/>
    </source>
</evidence>
<feature type="transmembrane region" description="Helical" evidence="1">
    <location>
        <begin position="108"/>
        <end position="125"/>
    </location>
</feature>
<protein>
    <recommendedName>
        <fullName evidence="4">DUF2157 domain-containing protein</fullName>
    </recommendedName>
</protein>
<dbReference type="EMBL" id="WHNX01000048">
    <property type="protein sequence ID" value="MPW27209.1"/>
    <property type="molecule type" value="Genomic_DNA"/>
</dbReference>
<feature type="transmembrane region" description="Helical" evidence="1">
    <location>
        <begin position="77"/>
        <end position="101"/>
    </location>
</feature>
<keyword evidence="1" id="KW-1133">Transmembrane helix</keyword>
<feature type="transmembrane region" description="Helical" evidence="1">
    <location>
        <begin position="183"/>
        <end position="208"/>
    </location>
</feature>
<feature type="transmembrane region" description="Helical" evidence="1">
    <location>
        <begin position="254"/>
        <end position="273"/>
    </location>
</feature>
<feature type="transmembrane region" description="Helical" evidence="1">
    <location>
        <begin position="156"/>
        <end position="177"/>
    </location>
</feature>
<gene>
    <name evidence="2" type="ORF">GC105_15680</name>
</gene>
<organism evidence="2 3">
    <name type="scientific">Alkalibaculum sporogenes</name>
    <dbReference type="NCBI Taxonomy" id="2655001"/>
    <lineage>
        <taxon>Bacteria</taxon>
        <taxon>Bacillati</taxon>
        <taxon>Bacillota</taxon>
        <taxon>Clostridia</taxon>
        <taxon>Eubacteriales</taxon>
        <taxon>Eubacteriaceae</taxon>
        <taxon>Alkalibaculum</taxon>
    </lineage>
</organism>
<feature type="transmembrane region" description="Helical" evidence="1">
    <location>
        <begin position="50"/>
        <end position="71"/>
    </location>
</feature>
<evidence type="ECO:0000313" key="2">
    <source>
        <dbReference type="EMBL" id="MPW27209.1"/>
    </source>
</evidence>